<gene>
    <name evidence="3" type="ORF">XM52_11195</name>
</gene>
<dbReference type="PATRIC" id="fig|540747.5.peg.5213"/>
<feature type="chain" id="PRO_5006664388" description="Thiol:disulfide interchange protein DsbD N-terminal domain-containing protein" evidence="1">
    <location>
        <begin position="25"/>
        <end position="271"/>
    </location>
</feature>
<comment type="caution">
    <text evidence="3">The sequence shown here is derived from an EMBL/GenBank/DDBJ whole genome shotgun (WGS) entry which is preliminary data.</text>
</comment>
<dbReference type="STRING" id="540747.SAMN04488031_107258"/>
<evidence type="ECO:0000259" key="2">
    <source>
        <dbReference type="Pfam" id="PF11412"/>
    </source>
</evidence>
<keyword evidence="4" id="KW-1185">Reference proteome</keyword>
<dbReference type="OrthoDB" id="9811036at2"/>
<dbReference type="Pfam" id="PF11412">
    <property type="entry name" value="DsbD_N"/>
    <property type="match status" value="1"/>
</dbReference>
<dbReference type="RefSeq" id="WP_057816224.1">
    <property type="nucleotide sequence ID" value="NZ_CP031598.1"/>
</dbReference>
<feature type="domain" description="Thiol:disulfide interchange protein DsbD N-terminal" evidence="2">
    <location>
        <begin position="43"/>
        <end position="147"/>
    </location>
</feature>
<reference evidence="3 4" key="1">
    <citation type="submission" date="2015-04" db="EMBL/GenBank/DDBJ databases">
        <title>The draft genome sequence of Roseovarius indicus B108T.</title>
        <authorList>
            <person name="Li G."/>
            <person name="Lai Q."/>
            <person name="Shao Z."/>
            <person name="Yan P."/>
        </authorList>
    </citation>
    <scope>NUCLEOTIDE SEQUENCE [LARGE SCALE GENOMIC DNA]</scope>
    <source>
        <strain evidence="3 4">B108</strain>
    </source>
</reference>
<sequence length="271" mass="29309">MMSKAFRFFAAAFCVVLSLGPARAQQGSDLVEMRVLPGWRTASGVHVAGLEVRMRPGWKTYWRAPGDSGIPPQFDWRRSGNLTGVEIVWPTPTVTVEDGLRTIGYKDSVILPIRVAPGQAGRDVRLNGKIEMGVCKDVCVPVELQVTGTLPGNTRKPDPRIAAALASRPYSAKEAKVARVSCRISPIEDGIGLRAEIDMPRTGGNETAIVEVDDPRIWVSPAKTARQGGRLVAETRLYHVEGRSFALNRSGIRITVVGKSRAVDIQGCPAG</sequence>
<name>A0A0T5P997_9RHOB</name>
<organism evidence="3 4">
    <name type="scientific">Roseovarius indicus</name>
    <dbReference type="NCBI Taxonomy" id="540747"/>
    <lineage>
        <taxon>Bacteria</taxon>
        <taxon>Pseudomonadati</taxon>
        <taxon>Pseudomonadota</taxon>
        <taxon>Alphaproteobacteria</taxon>
        <taxon>Rhodobacterales</taxon>
        <taxon>Roseobacteraceae</taxon>
        <taxon>Roseovarius</taxon>
    </lineage>
</organism>
<dbReference type="Proteomes" id="UP000051401">
    <property type="component" value="Unassembled WGS sequence"/>
</dbReference>
<proteinExistence type="predicted"/>
<feature type="signal peptide" evidence="1">
    <location>
        <begin position="1"/>
        <end position="24"/>
    </location>
</feature>
<evidence type="ECO:0000313" key="3">
    <source>
        <dbReference type="EMBL" id="KRS17585.1"/>
    </source>
</evidence>
<evidence type="ECO:0000313" key="4">
    <source>
        <dbReference type="Proteomes" id="UP000051401"/>
    </source>
</evidence>
<keyword evidence="1" id="KW-0732">Signal</keyword>
<dbReference type="AlphaFoldDB" id="A0A0T5P997"/>
<protein>
    <recommendedName>
        <fullName evidence="2">Thiol:disulfide interchange protein DsbD N-terminal domain-containing protein</fullName>
    </recommendedName>
</protein>
<dbReference type="EMBL" id="LAXI01000006">
    <property type="protein sequence ID" value="KRS17585.1"/>
    <property type="molecule type" value="Genomic_DNA"/>
</dbReference>
<dbReference type="InterPro" id="IPR028250">
    <property type="entry name" value="DsbDN"/>
</dbReference>
<evidence type="ECO:0000256" key="1">
    <source>
        <dbReference type="SAM" id="SignalP"/>
    </source>
</evidence>
<accession>A0A0T5P997</accession>